<comment type="cofactor">
    <cofactor evidence="8">
        <name>pyruvate</name>
        <dbReference type="ChEBI" id="CHEBI:15361"/>
    </cofactor>
    <text evidence="8">Binds 1 pyruvoyl group covalently per subunit.</text>
</comment>
<keyword evidence="1 8" id="KW-0210">Decarboxylase</keyword>
<dbReference type="Gene3D" id="3.60.90.10">
    <property type="entry name" value="S-adenosylmethionine decarboxylase"/>
    <property type="match status" value="1"/>
</dbReference>
<dbReference type="EC" id="4.1.1.50" evidence="8"/>
<dbReference type="InterPro" id="IPR003826">
    <property type="entry name" value="AdoMetDC_fam_prok"/>
</dbReference>
<evidence type="ECO:0000256" key="4">
    <source>
        <dbReference type="ARBA" id="ARBA00023145"/>
    </source>
</evidence>
<evidence type="ECO:0000313" key="9">
    <source>
        <dbReference type="EMBL" id="ADD08309.1"/>
    </source>
</evidence>
<dbReference type="InterPro" id="IPR016067">
    <property type="entry name" value="S-AdoMet_deCO2ase_core"/>
</dbReference>
<feature type="active site" description="Proton donor; for catalytic activity" evidence="8">
    <location>
        <position position="84"/>
    </location>
</feature>
<keyword evidence="10" id="KW-1185">Reference proteome</keyword>
<keyword evidence="2 8" id="KW-0068">Autocatalytic cleavage</keyword>
<reference evidence="9" key="1">
    <citation type="submission" date="2010-02" db="EMBL/GenBank/DDBJ databases">
        <title>Complete sequence of Aciduliprofundum boonei T469.</title>
        <authorList>
            <consortium name="US DOE Joint Genome Institute"/>
            <person name="Lucas S."/>
            <person name="Copeland A."/>
            <person name="Lapidus A."/>
            <person name="Cheng J.-F."/>
            <person name="Bruce D."/>
            <person name="Goodwin L."/>
            <person name="Pitluck S."/>
            <person name="Saunders E."/>
            <person name="Detter J.C."/>
            <person name="Han C."/>
            <person name="Tapia R."/>
            <person name="Land M."/>
            <person name="Hauser L."/>
            <person name="Kyrpides N."/>
            <person name="Mikhailova N."/>
            <person name="Flores G."/>
            <person name="Reysenbach A.-L."/>
            <person name="Woyke T."/>
        </authorList>
    </citation>
    <scope>NUCLEOTIDE SEQUENCE</scope>
    <source>
        <strain evidence="9">T469</strain>
    </source>
</reference>
<comment type="catalytic activity">
    <reaction evidence="8">
        <text>S-adenosyl-L-methionine + H(+) = S-adenosyl 3-(methylsulfanyl)propylamine + CO2</text>
        <dbReference type="Rhea" id="RHEA:15981"/>
        <dbReference type="ChEBI" id="CHEBI:15378"/>
        <dbReference type="ChEBI" id="CHEBI:16526"/>
        <dbReference type="ChEBI" id="CHEBI:57443"/>
        <dbReference type="ChEBI" id="CHEBI:59789"/>
        <dbReference type="EC" id="4.1.1.50"/>
    </reaction>
</comment>
<protein>
    <recommendedName>
        <fullName evidence="8">S-adenosylmethionine decarboxylase proenzyme</fullName>
        <shortName evidence="8">AdoMetDC</shortName>
        <shortName evidence="8">SAMDC</shortName>
        <ecNumber evidence="8">4.1.1.50</ecNumber>
    </recommendedName>
    <component>
        <recommendedName>
            <fullName evidence="8">S-adenosylmethionine decarboxylase beta chain</fullName>
        </recommendedName>
    </component>
    <component>
        <recommendedName>
            <fullName evidence="8">S-adenosylmethionine decarboxylase alpha chain</fullName>
        </recommendedName>
    </component>
</protein>
<comment type="similarity">
    <text evidence="8">Belongs to the prokaryotic AdoMetDC family. Type 1 subfamily.</text>
</comment>
<dbReference type="NCBIfam" id="TIGR03330">
    <property type="entry name" value="SAM_DCase_Bsu"/>
    <property type="match status" value="1"/>
</dbReference>
<gene>
    <name evidence="8" type="primary">speH</name>
    <name evidence="9" type="ordered locus">Aboo_0498</name>
</gene>
<evidence type="ECO:0000256" key="3">
    <source>
        <dbReference type="ARBA" id="ARBA00023115"/>
    </source>
</evidence>
<proteinExistence type="inferred from homology"/>
<feature type="site" description="Cleavage (non-hydrolytic); by autolysis" evidence="8">
    <location>
        <begin position="63"/>
        <end position="64"/>
    </location>
</feature>
<keyword evidence="6 8" id="KW-0704">Schiff base</keyword>
<name>D3TCM4_ACIB4</name>
<dbReference type="GO" id="GO:0005829">
    <property type="term" value="C:cytosol"/>
    <property type="evidence" value="ECO:0007669"/>
    <property type="project" value="TreeGrafter"/>
</dbReference>
<evidence type="ECO:0000256" key="1">
    <source>
        <dbReference type="ARBA" id="ARBA00022793"/>
    </source>
</evidence>
<dbReference type="SUPFAM" id="SSF56276">
    <property type="entry name" value="S-adenosylmethionine decarboxylase"/>
    <property type="match status" value="1"/>
</dbReference>
<evidence type="ECO:0000256" key="5">
    <source>
        <dbReference type="ARBA" id="ARBA00023239"/>
    </source>
</evidence>
<dbReference type="RefSeq" id="WP_012997150.1">
    <property type="nucleotide sequence ID" value="NC_013926.1"/>
</dbReference>
<keyword evidence="4 8" id="KW-0865">Zymogen</keyword>
<evidence type="ECO:0000256" key="6">
    <source>
        <dbReference type="ARBA" id="ARBA00023270"/>
    </source>
</evidence>
<comment type="function">
    <text evidence="8">Catalyzes the decarboxylation of S-adenosylmethionine to S-adenosylmethioninamine (dcAdoMet), the propylamine donor required for the synthesis of the polyamines spermine and spermidine from the diamine putrescine.</text>
</comment>
<feature type="chain" id="PRO_5023436043" description="S-adenosylmethionine decarboxylase alpha chain" evidence="8">
    <location>
        <begin position="64"/>
        <end position="137"/>
    </location>
</feature>
<comment type="pathway">
    <text evidence="8">Amine and polyamine biosynthesis; S-adenosylmethioninamine biosynthesis; S-adenosylmethioninamine from S-adenosyl-L-methionine: step 1/1.</text>
</comment>
<dbReference type="Pfam" id="PF02675">
    <property type="entry name" value="AdoMet_dc"/>
    <property type="match status" value="1"/>
</dbReference>
<sequence>MKMAVGIHIIADMYGVDPALLARVERMKEVFEGAVKFAKLSKISSDYYQFRPEGASGIVLIAESHLSFHTWPEYGLVTLDIYTCGDPKQAELAYEYIKERLNPSRVDLVRLERGVEFENEEANIEIPKKRKEPVGVN</sequence>
<keyword evidence="8" id="KW-0745">Spermidine biosynthesis</keyword>
<accession>D3TCM4</accession>
<evidence type="ECO:0000256" key="7">
    <source>
        <dbReference type="ARBA" id="ARBA00023317"/>
    </source>
</evidence>
<keyword evidence="7 8" id="KW-0670">Pyruvate</keyword>
<feature type="active site" description="Proton acceptor; for processing activity" evidence="8">
    <location>
        <position position="69"/>
    </location>
</feature>
<evidence type="ECO:0000256" key="2">
    <source>
        <dbReference type="ARBA" id="ARBA00022813"/>
    </source>
</evidence>
<dbReference type="OrthoDB" id="114016at2157"/>
<dbReference type="GO" id="GO:0004014">
    <property type="term" value="F:adenosylmethionine decarboxylase activity"/>
    <property type="evidence" value="ECO:0007669"/>
    <property type="project" value="UniProtKB-UniRule"/>
</dbReference>
<dbReference type="AlphaFoldDB" id="D3TCM4"/>
<comment type="subunit">
    <text evidence="8">Heterotetramer of two alpha and two beta chains arranged as a dimer of alpha/beta heterodimers.</text>
</comment>
<dbReference type="EMBL" id="CP001941">
    <property type="protein sequence ID" value="ADD08309.1"/>
    <property type="molecule type" value="Genomic_DNA"/>
</dbReference>
<dbReference type="GO" id="GO:0008295">
    <property type="term" value="P:spermidine biosynthetic process"/>
    <property type="evidence" value="ECO:0007669"/>
    <property type="project" value="UniProtKB-UniRule"/>
</dbReference>
<dbReference type="InterPro" id="IPR017716">
    <property type="entry name" value="S-AdoMet_deCOase_pro-enz"/>
</dbReference>
<feature type="active site" description="Schiff-base intermediate with substrate; via pyruvic acid" evidence="8">
    <location>
        <position position="64"/>
    </location>
</feature>
<dbReference type="GeneID" id="8827443"/>
<dbReference type="PANTHER" id="PTHR33866">
    <property type="entry name" value="S-ADENOSYLMETHIONINE DECARBOXYLASE PROENZYME"/>
    <property type="match status" value="1"/>
</dbReference>
<dbReference type="HOGENOM" id="CLU_125470_2_3_2"/>
<keyword evidence="5 8" id="KW-0456">Lyase</keyword>
<organism evidence="9 10">
    <name type="scientific">Aciduliprofundum boonei (strain DSM 19572 / T469)</name>
    <dbReference type="NCBI Taxonomy" id="439481"/>
    <lineage>
        <taxon>Archaea</taxon>
        <taxon>Methanobacteriati</taxon>
        <taxon>Thermoplasmatota</taxon>
        <taxon>DHVE2 group</taxon>
        <taxon>Candidatus Aciduliprofundum</taxon>
    </lineage>
</organism>
<dbReference type="PANTHER" id="PTHR33866:SF2">
    <property type="entry name" value="S-ADENOSYLMETHIONINE DECARBOXYLASE PROENZYME"/>
    <property type="match status" value="1"/>
</dbReference>
<feature type="chain" id="PRO_5023436044" description="S-adenosylmethionine decarboxylase beta chain" evidence="8">
    <location>
        <begin position="1"/>
        <end position="63"/>
    </location>
</feature>
<evidence type="ECO:0000256" key="8">
    <source>
        <dbReference type="HAMAP-Rule" id="MF_00464"/>
    </source>
</evidence>
<dbReference type="UniPathway" id="UPA00331">
    <property type="reaction ID" value="UER00451"/>
</dbReference>
<dbReference type="KEGG" id="abi:Aboo_0498"/>
<feature type="modified residue" description="Pyruvic acid (Ser); by autocatalysis" evidence="8">
    <location>
        <position position="64"/>
    </location>
</feature>
<evidence type="ECO:0000313" key="10">
    <source>
        <dbReference type="Proteomes" id="UP000001400"/>
    </source>
</evidence>
<dbReference type="Proteomes" id="UP000001400">
    <property type="component" value="Chromosome"/>
</dbReference>
<keyword evidence="8" id="KW-0949">S-adenosyl-L-methionine</keyword>
<dbReference type="HAMAP" id="MF_00464">
    <property type="entry name" value="AdoMetDC_1"/>
    <property type="match status" value="1"/>
</dbReference>
<comment type="PTM">
    <text evidence="8">Is synthesized initially as an inactive proenzyme. Formation of the active enzyme involves a self-maturation process in which the active site pyruvoyl group is generated from an internal serine residue via an autocatalytic post-translational modification. Two non-identical subunits are generated from the proenzyme in this reaction, and the pyruvate is formed at the N-terminus of the alpha chain, which is derived from the carboxyl end of the proenzyme. The post-translation cleavage follows an unusual pathway, termed non-hydrolytic serinolysis, in which the side chain hydroxyl group of the serine supplies its oxygen atom to form the C-terminus of the beta chain, while the remainder of the serine residue undergoes an oxidative deamination to produce ammonia and the pyruvoyl group blocking the N-terminus of the alpha chain.</text>
</comment>
<keyword evidence="3 8" id="KW-0620">Polyamine biosynthesis</keyword>